<name>A0A2G9I3R6_9LAMI</name>
<keyword evidence="4" id="KW-1185">Reference proteome</keyword>
<evidence type="ECO:0000259" key="2">
    <source>
        <dbReference type="PROSITE" id="PS51222"/>
    </source>
</evidence>
<feature type="compositionally biased region" description="Basic and acidic residues" evidence="1">
    <location>
        <begin position="157"/>
        <end position="176"/>
    </location>
</feature>
<evidence type="ECO:0000256" key="1">
    <source>
        <dbReference type="SAM" id="MobiDB-lite"/>
    </source>
</evidence>
<feature type="compositionally biased region" description="Basic and acidic residues" evidence="1">
    <location>
        <begin position="485"/>
        <end position="588"/>
    </location>
</feature>
<evidence type="ECO:0000313" key="3">
    <source>
        <dbReference type="EMBL" id="PIN24389.1"/>
    </source>
</evidence>
<feature type="compositionally biased region" description="Basic and acidic residues" evidence="1">
    <location>
        <begin position="241"/>
        <end position="256"/>
    </location>
</feature>
<dbReference type="InterPro" id="IPR013989">
    <property type="entry name" value="Dev_and_cell_death_domain"/>
</dbReference>
<feature type="region of interest" description="Disordered" evidence="1">
    <location>
        <begin position="30"/>
        <end position="263"/>
    </location>
</feature>
<feature type="compositionally biased region" description="Basic and acidic residues" evidence="1">
    <location>
        <begin position="134"/>
        <end position="149"/>
    </location>
</feature>
<accession>A0A2G9I3R6</accession>
<dbReference type="SMART" id="SM00767">
    <property type="entry name" value="DCD"/>
    <property type="match status" value="1"/>
</dbReference>
<evidence type="ECO:0000313" key="4">
    <source>
        <dbReference type="Proteomes" id="UP000231279"/>
    </source>
</evidence>
<dbReference type="Pfam" id="PF10539">
    <property type="entry name" value="Dev_Cell_Death"/>
    <property type="match status" value="1"/>
</dbReference>
<dbReference type="Proteomes" id="UP000231279">
    <property type="component" value="Unassembled WGS sequence"/>
</dbReference>
<gene>
    <name evidence="3" type="ORF">CDL12_02922</name>
</gene>
<dbReference type="AlphaFoldDB" id="A0A2G9I3R6"/>
<protein>
    <recommendedName>
        <fullName evidence="2">DCD domain-containing protein</fullName>
    </recommendedName>
</protein>
<feature type="compositionally biased region" description="Basic residues" evidence="1">
    <location>
        <begin position="398"/>
        <end position="409"/>
    </location>
</feature>
<feature type="compositionally biased region" description="Basic and acidic residues" evidence="1">
    <location>
        <begin position="410"/>
        <end position="439"/>
    </location>
</feature>
<proteinExistence type="predicted"/>
<dbReference type="PANTHER" id="PTHR46444">
    <property type="entry name" value="DCD (DEVELOPMENT AND CELL DEATH) DOMAIN PROTEIN-RELATED"/>
    <property type="match status" value="1"/>
</dbReference>
<dbReference type="EMBL" id="NKXS01000421">
    <property type="protein sequence ID" value="PIN24389.1"/>
    <property type="molecule type" value="Genomic_DNA"/>
</dbReference>
<comment type="caution">
    <text evidence="3">The sequence shown here is derived from an EMBL/GenBank/DDBJ whole genome shotgun (WGS) entry which is preliminary data.</text>
</comment>
<feature type="domain" description="DCD" evidence="2">
    <location>
        <begin position="265"/>
        <end position="392"/>
    </location>
</feature>
<dbReference type="OrthoDB" id="1920894at2759"/>
<sequence length="690" mass="81455">MNVDEPKENIQFDENVEIKVDEAKDENYVEMSAKEESERVTKVDNDDNNTLVTEMNGDNKAEAEQNTYEDVMWEDEEDPSEEDNEENVVEEDVVSLEETTEEEDYDDEDEVSEEEPTEEGDENNTQDNEEIGNEEGKEAEEHNAEKVEIGLKNITKSGERSRTKRVRAETLKKVSGDDNEYEVIEQGATKEEGYENNTQDNKEVAKENGREAEENNAGKVKISLTNIKKSSDRSRRKKVRAERSKKVDSRDKPESSRKRKVKKRVESMGMIFMCSSKTKNDCYQYRVFGLPESKKNIVKKIYTGMRLFLYDVDLKLMYGIYKAAGSGGYNIEPKAFKSQFPSQVRFTVLEDCLPLAEERFKKFIKENYFTKTKFDCQLNSEQVKKLCKLFVDSSKGHLPKKLGRRRKAEKHQPVRQERTIRRRPLEEKRLASREELRYHERPRKRQREVISPLAPTRQPLPASLPAPVPSTVPSYVHVRTSDTNAYRRDPYLESHSPYRDRRDPLLDRPDPYRDGRDPYLERHYSYRDGREPYIERHDPYRDARDPYPEHVDSYRDGRDSYLGRHDRDVRDPYIESRDPYRDRRDPYSELRATYRDGTHSELYSSYRRDPLSDRRLVSVEDRRVEYPSSYRREEVLERCDPHPSSLETRRRDDLVSRDSYISYRERPSYANPIYSAEYPSRAGLAREYRL</sequence>
<feature type="compositionally biased region" description="Basic and acidic residues" evidence="1">
    <location>
        <begin position="30"/>
        <end position="45"/>
    </location>
</feature>
<feature type="compositionally biased region" description="Basic and acidic residues" evidence="1">
    <location>
        <begin position="200"/>
        <end position="213"/>
    </location>
</feature>
<feature type="compositionally biased region" description="Acidic residues" evidence="1">
    <location>
        <begin position="71"/>
        <end position="133"/>
    </location>
</feature>
<organism evidence="3 4">
    <name type="scientific">Handroanthus impetiginosus</name>
    <dbReference type="NCBI Taxonomy" id="429701"/>
    <lineage>
        <taxon>Eukaryota</taxon>
        <taxon>Viridiplantae</taxon>
        <taxon>Streptophyta</taxon>
        <taxon>Embryophyta</taxon>
        <taxon>Tracheophyta</taxon>
        <taxon>Spermatophyta</taxon>
        <taxon>Magnoliopsida</taxon>
        <taxon>eudicotyledons</taxon>
        <taxon>Gunneridae</taxon>
        <taxon>Pentapetalae</taxon>
        <taxon>asterids</taxon>
        <taxon>lamiids</taxon>
        <taxon>Lamiales</taxon>
        <taxon>Bignoniaceae</taxon>
        <taxon>Crescentiina</taxon>
        <taxon>Tabebuia alliance</taxon>
        <taxon>Handroanthus</taxon>
    </lineage>
</organism>
<dbReference type="PROSITE" id="PS51222">
    <property type="entry name" value="DCD"/>
    <property type="match status" value="1"/>
</dbReference>
<reference evidence="4" key="1">
    <citation type="journal article" date="2018" name="Gigascience">
        <title>Genome assembly of the Pink Ipe (Handroanthus impetiginosus, Bignoniaceae), a highly valued, ecologically keystone Neotropical timber forest tree.</title>
        <authorList>
            <person name="Silva-Junior O.B."/>
            <person name="Grattapaglia D."/>
            <person name="Novaes E."/>
            <person name="Collevatti R.G."/>
        </authorList>
    </citation>
    <scope>NUCLEOTIDE SEQUENCE [LARGE SCALE GENOMIC DNA]</scope>
    <source>
        <strain evidence="4">cv. UFG-1</strain>
    </source>
</reference>
<feature type="region of interest" description="Disordered" evidence="1">
    <location>
        <begin position="398"/>
        <end position="588"/>
    </location>
</feature>
<dbReference type="PANTHER" id="PTHR46444:SF11">
    <property type="entry name" value="DCD DOMAIN-CONTAINING PROTEIN"/>
    <property type="match status" value="1"/>
</dbReference>